<keyword evidence="2" id="KW-0472">Membrane</keyword>
<evidence type="ECO:0000256" key="1">
    <source>
        <dbReference type="SAM" id="MobiDB-lite"/>
    </source>
</evidence>
<accession>A0A0C3LZZ0</accession>
<proteinExistence type="predicted"/>
<sequence length="111" mass="11852">MSPSSMENSQSFLPTLPPPDPGRGLFGMLVIPTALLGGLGFQLVRALPLPRFKQPSKKSSQHGLSSSSTIGVVPISLQHPLHLKHLECQPLPEFSTDPPSALSGRNSHPQL</sequence>
<feature type="region of interest" description="Disordered" evidence="1">
    <location>
        <begin position="89"/>
        <end position="111"/>
    </location>
</feature>
<evidence type="ECO:0000256" key="2">
    <source>
        <dbReference type="SAM" id="Phobius"/>
    </source>
</evidence>
<keyword evidence="4" id="KW-1185">Reference proteome</keyword>
<dbReference type="AlphaFoldDB" id="A0A0C3LZZ0"/>
<dbReference type="HOGENOM" id="CLU_2160273_0_0_1"/>
<keyword evidence="2" id="KW-1133">Transmembrane helix</keyword>
<evidence type="ECO:0000313" key="3">
    <source>
        <dbReference type="EMBL" id="KIO26962.1"/>
    </source>
</evidence>
<organism evidence="3 4">
    <name type="scientific">Tulasnella calospora MUT 4182</name>
    <dbReference type="NCBI Taxonomy" id="1051891"/>
    <lineage>
        <taxon>Eukaryota</taxon>
        <taxon>Fungi</taxon>
        <taxon>Dikarya</taxon>
        <taxon>Basidiomycota</taxon>
        <taxon>Agaricomycotina</taxon>
        <taxon>Agaricomycetes</taxon>
        <taxon>Cantharellales</taxon>
        <taxon>Tulasnellaceae</taxon>
        <taxon>Tulasnella</taxon>
    </lineage>
</organism>
<evidence type="ECO:0000313" key="4">
    <source>
        <dbReference type="Proteomes" id="UP000054248"/>
    </source>
</evidence>
<gene>
    <name evidence="3" type="ORF">M407DRAFT_23788</name>
</gene>
<name>A0A0C3LZZ0_9AGAM</name>
<keyword evidence="2" id="KW-0812">Transmembrane</keyword>
<protein>
    <submittedName>
        <fullName evidence="3">Uncharacterized protein</fullName>
    </submittedName>
</protein>
<dbReference type="EMBL" id="KN823016">
    <property type="protein sequence ID" value="KIO26962.1"/>
    <property type="molecule type" value="Genomic_DNA"/>
</dbReference>
<feature type="transmembrane region" description="Helical" evidence="2">
    <location>
        <begin position="24"/>
        <end position="44"/>
    </location>
</feature>
<reference evidence="3 4" key="1">
    <citation type="submission" date="2014-04" db="EMBL/GenBank/DDBJ databases">
        <authorList>
            <consortium name="DOE Joint Genome Institute"/>
            <person name="Kuo A."/>
            <person name="Girlanda M."/>
            <person name="Perotto S."/>
            <person name="Kohler A."/>
            <person name="Nagy L.G."/>
            <person name="Floudas D."/>
            <person name="Copeland A."/>
            <person name="Barry K.W."/>
            <person name="Cichocki N."/>
            <person name="Veneault-Fourrey C."/>
            <person name="LaButti K."/>
            <person name="Lindquist E.A."/>
            <person name="Lipzen A."/>
            <person name="Lundell T."/>
            <person name="Morin E."/>
            <person name="Murat C."/>
            <person name="Sun H."/>
            <person name="Tunlid A."/>
            <person name="Henrissat B."/>
            <person name="Grigoriev I.V."/>
            <person name="Hibbett D.S."/>
            <person name="Martin F."/>
            <person name="Nordberg H.P."/>
            <person name="Cantor M.N."/>
            <person name="Hua S.X."/>
        </authorList>
    </citation>
    <scope>NUCLEOTIDE SEQUENCE [LARGE SCALE GENOMIC DNA]</scope>
    <source>
        <strain evidence="3 4">MUT 4182</strain>
    </source>
</reference>
<reference evidence="4" key="2">
    <citation type="submission" date="2015-01" db="EMBL/GenBank/DDBJ databases">
        <title>Evolutionary Origins and Diversification of the Mycorrhizal Mutualists.</title>
        <authorList>
            <consortium name="DOE Joint Genome Institute"/>
            <consortium name="Mycorrhizal Genomics Consortium"/>
            <person name="Kohler A."/>
            <person name="Kuo A."/>
            <person name="Nagy L.G."/>
            <person name="Floudas D."/>
            <person name="Copeland A."/>
            <person name="Barry K.W."/>
            <person name="Cichocki N."/>
            <person name="Veneault-Fourrey C."/>
            <person name="LaButti K."/>
            <person name="Lindquist E.A."/>
            <person name="Lipzen A."/>
            <person name="Lundell T."/>
            <person name="Morin E."/>
            <person name="Murat C."/>
            <person name="Riley R."/>
            <person name="Ohm R."/>
            <person name="Sun H."/>
            <person name="Tunlid A."/>
            <person name="Henrissat B."/>
            <person name="Grigoriev I.V."/>
            <person name="Hibbett D.S."/>
            <person name="Martin F."/>
        </authorList>
    </citation>
    <scope>NUCLEOTIDE SEQUENCE [LARGE SCALE GENOMIC DNA]</scope>
    <source>
        <strain evidence="4">MUT 4182</strain>
    </source>
</reference>
<dbReference type="Proteomes" id="UP000054248">
    <property type="component" value="Unassembled WGS sequence"/>
</dbReference>